<reference evidence="2" key="2">
    <citation type="submission" date="2022-01" db="EMBL/GenBank/DDBJ databases">
        <authorList>
            <person name="Yamashiro T."/>
            <person name="Shiraishi A."/>
            <person name="Satake H."/>
            <person name="Nakayama K."/>
        </authorList>
    </citation>
    <scope>NUCLEOTIDE SEQUENCE</scope>
</reference>
<dbReference type="Proteomes" id="UP001151760">
    <property type="component" value="Unassembled WGS sequence"/>
</dbReference>
<name>A0ABQ5EQJ4_9ASTR</name>
<reference evidence="2" key="1">
    <citation type="journal article" date="2022" name="Int. J. Mol. Sci.">
        <title>Draft Genome of Tanacetum Coccineum: Genomic Comparison of Closely Related Tanacetum-Family Plants.</title>
        <authorList>
            <person name="Yamashiro T."/>
            <person name="Shiraishi A."/>
            <person name="Nakayama K."/>
            <person name="Satake H."/>
        </authorList>
    </citation>
    <scope>NUCLEOTIDE SEQUENCE</scope>
</reference>
<feature type="compositionally biased region" description="Polar residues" evidence="1">
    <location>
        <begin position="617"/>
        <end position="651"/>
    </location>
</feature>
<dbReference type="EMBL" id="BQNB010016525">
    <property type="protein sequence ID" value="GJT52752.1"/>
    <property type="molecule type" value="Genomic_DNA"/>
</dbReference>
<feature type="region of interest" description="Disordered" evidence="1">
    <location>
        <begin position="577"/>
        <end position="660"/>
    </location>
</feature>
<protein>
    <submittedName>
        <fullName evidence="2">Uncharacterized protein</fullName>
    </submittedName>
</protein>
<comment type="caution">
    <text evidence="2">The sequence shown here is derived from an EMBL/GenBank/DDBJ whole genome shotgun (WGS) entry which is preliminary data.</text>
</comment>
<evidence type="ECO:0000313" key="2">
    <source>
        <dbReference type="EMBL" id="GJT52752.1"/>
    </source>
</evidence>
<feature type="compositionally biased region" description="Basic residues" evidence="1">
    <location>
        <begin position="586"/>
        <end position="598"/>
    </location>
</feature>
<gene>
    <name evidence="2" type="ORF">Tco_0978909</name>
</gene>
<evidence type="ECO:0000256" key="1">
    <source>
        <dbReference type="SAM" id="MobiDB-lite"/>
    </source>
</evidence>
<sequence>MGPRSIIDCLEGHRIWPKSEFRNLQTTLGSFGGERFRFNPFCQVSTATRNIFVTCEDRERAHKVNAPNVKDLAYLDGFLRHLIPVPMFFLSLSRVTVFGQTRGHPCKMVAIKKRNYHIFLAVRFAPHDGPRGWDELRTQIGCISHLWLNIFSRRREAIFKRIPIDREVIHETSFVFSTMREKDGQHTPLERARGSMGIGNTGESIKETIYVPVGEELATLGSKHGEGFPYATESDNTLRTSCEYSLLAISMTSIQVISPSYTSINARLVFRTTPPRIRDMKRKVVNEHITTKSTEIQEASAIKKQRKERTAAMTKKTDGTGIMFKLNFLVVFFNVICASKEDGGSNLDILDFINEDADISNLDWCTYVWDCMKNTKKQKTYYCGSVTTLMLIYLHCTKGNELNVIRSRPAITFWTSDLMKDREDFEIENGSFGNVELIPFDDESFKEQSFQKDLQFVKDKIETRLFILRDEKNKLNKFIADSVLMFPEDIKIKELKGLFDDIFSQKKVDDPDCSHDLNVIGSGAADVNCENQGINDDVFQNIEDPSAIETNHEYQVFEETDAAIPYKEDVVTEVSNLDDNLAGAQTRKRRGRPKKLPKKTQNDETRKTLGRPKKLAKQSQNEESSPAATVAQASPTSQCSPTAINHPSTIKMTKKTARRT</sequence>
<evidence type="ECO:0000313" key="3">
    <source>
        <dbReference type="Proteomes" id="UP001151760"/>
    </source>
</evidence>
<keyword evidence="3" id="KW-1185">Reference proteome</keyword>
<organism evidence="2 3">
    <name type="scientific">Tanacetum coccineum</name>
    <dbReference type="NCBI Taxonomy" id="301880"/>
    <lineage>
        <taxon>Eukaryota</taxon>
        <taxon>Viridiplantae</taxon>
        <taxon>Streptophyta</taxon>
        <taxon>Embryophyta</taxon>
        <taxon>Tracheophyta</taxon>
        <taxon>Spermatophyta</taxon>
        <taxon>Magnoliopsida</taxon>
        <taxon>eudicotyledons</taxon>
        <taxon>Gunneridae</taxon>
        <taxon>Pentapetalae</taxon>
        <taxon>asterids</taxon>
        <taxon>campanulids</taxon>
        <taxon>Asterales</taxon>
        <taxon>Asteraceae</taxon>
        <taxon>Asteroideae</taxon>
        <taxon>Anthemideae</taxon>
        <taxon>Anthemidinae</taxon>
        <taxon>Tanacetum</taxon>
    </lineage>
</organism>
<dbReference type="PANTHER" id="PTHR34835">
    <property type="entry name" value="OS07G0283600 PROTEIN-RELATED"/>
    <property type="match status" value="1"/>
</dbReference>
<dbReference type="PANTHER" id="PTHR34835:SF90">
    <property type="entry name" value="AMINOTRANSFERASE-LIKE PLANT MOBILE DOMAIN-CONTAINING PROTEIN"/>
    <property type="match status" value="1"/>
</dbReference>
<proteinExistence type="predicted"/>
<accession>A0ABQ5EQJ4</accession>